<dbReference type="InterPro" id="IPR007627">
    <property type="entry name" value="RNA_pol_sigma70_r2"/>
</dbReference>
<dbReference type="STRING" id="479431.Namu_3337"/>
<evidence type="ECO:0000259" key="1">
    <source>
        <dbReference type="Pfam" id="PF04542"/>
    </source>
</evidence>
<dbReference type="GO" id="GO:0006352">
    <property type="term" value="P:DNA-templated transcription initiation"/>
    <property type="evidence" value="ECO:0007669"/>
    <property type="project" value="InterPro"/>
</dbReference>
<dbReference type="GO" id="GO:0003700">
    <property type="term" value="F:DNA-binding transcription factor activity"/>
    <property type="evidence" value="ECO:0007669"/>
    <property type="project" value="InterPro"/>
</dbReference>
<feature type="domain" description="DUF6596" evidence="2">
    <location>
        <begin position="186"/>
        <end position="285"/>
    </location>
</feature>
<feature type="domain" description="RNA polymerase sigma-70 region 2" evidence="1">
    <location>
        <begin position="21"/>
        <end position="81"/>
    </location>
</feature>
<keyword evidence="4" id="KW-1185">Reference proteome</keyword>
<dbReference type="InParanoid" id="C8XDW2"/>
<name>C8XDW2_NAKMY</name>
<dbReference type="RefSeq" id="WP_015748531.1">
    <property type="nucleotide sequence ID" value="NC_013235.1"/>
</dbReference>
<gene>
    <name evidence="3" type="ordered locus">Namu_3337</name>
</gene>
<dbReference type="InterPro" id="IPR046531">
    <property type="entry name" value="DUF6596"/>
</dbReference>
<dbReference type="Pfam" id="PF04542">
    <property type="entry name" value="Sigma70_r2"/>
    <property type="match status" value="1"/>
</dbReference>
<evidence type="ECO:0000313" key="3">
    <source>
        <dbReference type="EMBL" id="ACV79665.1"/>
    </source>
</evidence>
<dbReference type="SUPFAM" id="SSF88659">
    <property type="entry name" value="Sigma3 and sigma4 domains of RNA polymerase sigma factors"/>
    <property type="match status" value="1"/>
</dbReference>
<dbReference type="Proteomes" id="UP000002218">
    <property type="component" value="Chromosome"/>
</dbReference>
<proteinExistence type="predicted"/>
<reference evidence="4" key="1">
    <citation type="submission" date="2009-09" db="EMBL/GenBank/DDBJ databases">
        <title>The complete genome of Nakamurella multipartita DSM 44233.</title>
        <authorList>
            <consortium name="US DOE Joint Genome Institute (JGI-PGF)"/>
            <person name="Lucas S."/>
            <person name="Copeland A."/>
            <person name="Lapidus A."/>
            <person name="Glavina del Rio T."/>
            <person name="Dalin E."/>
            <person name="Tice H."/>
            <person name="Bruce D."/>
            <person name="Goodwin L."/>
            <person name="Pitluck S."/>
            <person name="Kyrpides N."/>
            <person name="Mavromatis K."/>
            <person name="Ivanova N."/>
            <person name="Ovchinnikova G."/>
            <person name="Sims D."/>
            <person name="Meincke L."/>
            <person name="Brettin T."/>
            <person name="Detter J.C."/>
            <person name="Han C."/>
            <person name="Larimer F."/>
            <person name="Land M."/>
            <person name="Hauser L."/>
            <person name="Markowitz V."/>
            <person name="Cheng J.-F."/>
            <person name="Hugenholtz P."/>
            <person name="Woyke T."/>
            <person name="Wu D."/>
            <person name="Klenk H.-P."/>
            <person name="Eisen J.A."/>
        </authorList>
    </citation>
    <scope>NUCLEOTIDE SEQUENCE [LARGE SCALE GENOMIC DNA]</scope>
    <source>
        <strain evidence="4">ATCC 700099 / DSM 44233 / CIP 104796 / JCM 9543 / NBRC 105858 / Y-104</strain>
    </source>
</reference>
<organism evidence="3 4">
    <name type="scientific">Nakamurella multipartita (strain ATCC 700099 / DSM 44233 / CIP 104796 / JCM 9543 / NBRC 105858 / Y-104)</name>
    <name type="common">Microsphaera multipartita</name>
    <dbReference type="NCBI Taxonomy" id="479431"/>
    <lineage>
        <taxon>Bacteria</taxon>
        <taxon>Bacillati</taxon>
        <taxon>Actinomycetota</taxon>
        <taxon>Actinomycetes</taxon>
        <taxon>Nakamurellales</taxon>
        <taxon>Nakamurellaceae</taxon>
        <taxon>Nakamurella</taxon>
    </lineage>
</organism>
<dbReference type="PANTHER" id="PTHR47756">
    <property type="entry name" value="BLL6612 PROTEIN-RELATED"/>
    <property type="match status" value="1"/>
</dbReference>
<dbReference type="HOGENOM" id="CLU_035311_1_0_11"/>
<evidence type="ECO:0000259" key="2">
    <source>
        <dbReference type="Pfam" id="PF20239"/>
    </source>
</evidence>
<protein>
    <submittedName>
        <fullName evidence="3">Putative RNA polymerase, sigma-24 subunit, ECF subfamily</fullName>
    </submittedName>
</protein>
<dbReference type="SUPFAM" id="SSF88946">
    <property type="entry name" value="Sigma2 domain of RNA polymerase sigma factors"/>
    <property type="match status" value="1"/>
</dbReference>
<sequence length="432" mass="45698" precursor="true">MSTGAAAAAGVAVARARTELSGRVLAVTLRAVADADIAEEATAEAFLSAVETWPRTGVPESPEAWLITVARRKALDRLRRDSLGRRLALRMLPPQPHPAADSGIDVGVIGDEELRLVVLCADPRLPESDQIALTLKWACGASTAAIAAAHLVSTPTMAARLTRARKKLAAAGPRLDLPDDATVDARLPAVCRVLHLAYTLGHTAADGAELTDEDLTGRAVHLTRTLHRQRPKDAEITGLLALVLLGQARSSSRIVDGRQVLLADADRTAWDRALADEGLALSELALAQGIVAGARPGPLALQAAISAAHTRASSFADTDWRLIVQLYGLLLTAEPSHTHALGRCVAVSYLYGPQVGLADLDGVMADGVLNRYPYAHAARAQLLERAGRPEDAVRAWQAAAATGRTDAERAYFTERAGNSRAPAVVATEREYS</sequence>
<dbReference type="AlphaFoldDB" id="C8XDW2"/>
<dbReference type="Gene3D" id="1.10.1740.10">
    <property type="match status" value="1"/>
</dbReference>
<reference evidence="3 4" key="2">
    <citation type="journal article" date="2010" name="Stand. Genomic Sci.">
        <title>Complete genome sequence of Nakamurella multipartita type strain (Y-104).</title>
        <authorList>
            <person name="Tice H."/>
            <person name="Mayilraj S."/>
            <person name="Sims D."/>
            <person name="Lapidus A."/>
            <person name="Nolan M."/>
            <person name="Lucas S."/>
            <person name="Glavina Del Rio T."/>
            <person name="Copeland A."/>
            <person name="Cheng J.F."/>
            <person name="Meincke L."/>
            <person name="Bruce D."/>
            <person name="Goodwin L."/>
            <person name="Pitluck S."/>
            <person name="Ivanova N."/>
            <person name="Mavromatis K."/>
            <person name="Ovchinnikova G."/>
            <person name="Pati A."/>
            <person name="Chen A."/>
            <person name="Palaniappan K."/>
            <person name="Land M."/>
            <person name="Hauser L."/>
            <person name="Chang Y.J."/>
            <person name="Jeffries C.D."/>
            <person name="Detter J.C."/>
            <person name="Brettin T."/>
            <person name="Rohde M."/>
            <person name="Goker M."/>
            <person name="Bristow J."/>
            <person name="Eisen J.A."/>
            <person name="Markowitz V."/>
            <person name="Hugenholtz P."/>
            <person name="Kyrpides N.C."/>
            <person name="Klenk H.P."/>
            <person name="Chen F."/>
        </authorList>
    </citation>
    <scope>NUCLEOTIDE SEQUENCE [LARGE SCALE GENOMIC DNA]</scope>
    <source>
        <strain evidence="4">ATCC 700099 / DSM 44233 / CIP 104796 / JCM 9543 / NBRC 105858 / Y-104</strain>
    </source>
</reference>
<dbReference type="eggNOG" id="COG4941">
    <property type="taxonomic scope" value="Bacteria"/>
</dbReference>
<dbReference type="InterPro" id="IPR013324">
    <property type="entry name" value="RNA_pol_sigma_r3/r4-like"/>
</dbReference>
<dbReference type="PANTHER" id="PTHR47756:SF2">
    <property type="entry name" value="BLL6612 PROTEIN"/>
    <property type="match status" value="1"/>
</dbReference>
<accession>C8XDW2</accession>
<dbReference type="KEGG" id="nml:Namu_3337"/>
<dbReference type="EMBL" id="CP001737">
    <property type="protein sequence ID" value="ACV79665.1"/>
    <property type="molecule type" value="Genomic_DNA"/>
</dbReference>
<dbReference type="Pfam" id="PF20239">
    <property type="entry name" value="DUF6596"/>
    <property type="match status" value="1"/>
</dbReference>
<dbReference type="InterPro" id="IPR013325">
    <property type="entry name" value="RNA_pol_sigma_r2"/>
</dbReference>
<evidence type="ECO:0000313" key="4">
    <source>
        <dbReference type="Proteomes" id="UP000002218"/>
    </source>
</evidence>